<organism evidence="2 3">
    <name type="scientific">Spirodela intermedia</name>
    <name type="common">Intermediate duckweed</name>
    <dbReference type="NCBI Taxonomy" id="51605"/>
    <lineage>
        <taxon>Eukaryota</taxon>
        <taxon>Viridiplantae</taxon>
        <taxon>Streptophyta</taxon>
        <taxon>Embryophyta</taxon>
        <taxon>Tracheophyta</taxon>
        <taxon>Spermatophyta</taxon>
        <taxon>Magnoliopsida</taxon>
        <taxon>Liliopsida</taxon>
        <taxon>Araceae</taxon>
        <taxon>Lemnoideae</taxon>
        <taxon>Spirodela</taxon>
    </lineage>
</organism>
<evidence type="ECO:0000256" key="1">
    <source>
        <dbReference type="SAM" id="SignalP"/>
    </source>
</evidence>
<name>A0A7I8KNB3_SPIIN</name>
<keyword evidence="3" id="KW-1185">Reference proteome</keyword>
<proteinExistence type="predicted"/>
<dbReference type="OrthoDB" id="10484665at2759"/>
<protein>
    <submittedName>
        <fullName evidence="2">Uncharacterized protein</fullName>
    </submittedName>
</protein>
<feature type="chain" id="PRO_5029538955" evidence="1">
    <location>
        <begin position="21"/>
        <end position="62"/>
    </location>
</feature>
<dbReference type="AlphaFoldDB" id="A0A7I8KNB3"/>
<feature type="signal peptide" evidence="1">
    <location>
        <begin position="1"/>
        <end position="20"/>
    </location>
</feature>
<dbReference type="Proteomes" id="UP000663760">
    <property type="component" value="Chromosome 7"/>
</dbReference>
<keyword evidence="1" id="KW-0732">Signal</keyword>
<sequence length="62" mass="6348">MASAAKFLLGLVLVLALVLAAVPVISGYGCLDDCVERCSNGKNLESCAKMCAEACLSAAVNR</sequence>
<evidence type="ECO:0000313" key="3">
    <source>
        <dbReference type="Proteomes" id="UP000663760"/>
    </source>
</evidence>
<dbReference type="EMBL" id="LR746270">
    <property type="protein sequence ID" value="CAA7399290.1"/>
    <property type="molecule type" value="Genomic_DNA"/>
</dbReference>
<accession>A0A7I8KNB3</accession>
<gene>
    <name evidence="2" type="ORF">SI8410_07009960</name>
</gene>
<dbReference type="PROSITE" id="PS51257">
    <property type="entry name" value="PROKAR_LIPOPROTEIN"/>
    <property type="match status" value="1"/>
</dbReference>
<evidence type="ECO:0000313" key="2">
    <source>
        <dbReference type="EMBL" id="CAA7399290.1"/>
    </source>
</evidence>
<reference evidence="2" key="1">
    <citation type="submission" date="2020-02" db="EMBL/GenBank/DDBJ databases">
        <authorList>
            <person name="Scholz U."/>
            <person name="Mascher M."/>
            <person name="Fiebig A."/>
        </authorList>
    </citation>
    <scope>NUCLEOTIDE SEQUENCE</scope>
</reference>